<gene>
    <name evidence="2" type="ORF">MtrunA17_Chr3g0092511</name>
</gene>
<evidence type="ECO:0000313" key="2">
    <source>
        <dbReference type="EMBL" id="RHN66562.1"/>
    </source>
</evidence>
<dbReference type="AlphaFoldDB" id="A0A396ILX6"/>
<accession>A0A396ILX6</accession>
<protein>
    <recommendedName>
        <fullName evidence="4">Transmembrane protein</fullName>
    </recommendedName>
</protein>
<dbReference type="EMBL" id="PSQE01000003">
    <property type="protein sequence ID" value="RHN66562.1"/>
    <property type="molecule type" value="Genomic_DNA"/>
</dbReference>
<keyword evidence="1" id="KW-0732">Signal</keyword>
<comment type="caution">
    <text evidence="2">The sequence shown here is derived from an EMBL/GenBank/DDBJ whole genome shotgun (WGS) entry which is preliminary data.</text>
</comment>
<reference evidence="3" key="1">
    <citation type="journal article" date="2018" name="Nat. Plants">
        <title>Whole-genome landscape of Medicago truncatula symbiotic genes.</title>
        <authorList>
            <person name="Pecrix Y."/>
            <person name="Staton S.E."/>
            <person name="Sallet E."/>
            <person name="Lelandais-Briere C."/>
            <person name="Moreau S."/>
            <person name="Carrere S."/>
            <person name="Blein T."/>
            <person name="Jardinaud M.F."/>
            <person name="Latrasse D."/>
            <person name="Zouine M."/>
            <person name="Zahm M."/>
            <person name="Kreplak J."/>
            <person name="Mayjonade B."/>
            <person name="Satge C."/>
            <person name="Perez M."/>
            <person name="Cauet S."/>
            <person name="Marande W."/>
            <person name="Chantry-Darmon C."/>
            <person name="Lopez-Roques C."/>
            <person name="Bouchez O."/>
            <person name="Berard A."/>
            <person name="Debelle F."/>
            <person name="Munos S."/>
            <person name="Bendahmane A."/>
            <person name="Berges H."/>
            <person name="Niebel A."/>
            <person name="Buitink J."/>
            <person name="Frugier F."/>
            <person name="Benhamed M."/>
            <person name="Crespi M."/>
            <person name="Gouzy J."/>
            <person name="Gamas P."/>
        </authorList>
    </citation>
    <scope>NUCLEOTIDE SEQUENCE [LARGE SCALE GENOMIC DNA]</scope>
    <source>
        <strain evidence="3">cv. Jemalong A17</strain>
    </source>
</reference>
<sequence length="97" mass="10472">MVVVGGGPISLLFFCFVWWCRDGDGGGGSNKCDSIHAAASVVVSLPFTINHTSTRSRIVCRREETGVLWEVIHLGGCLCYSGPYSSSLALVRDFWGC</sequence>
<dbReference type="Proteomes" id="UP000265566">
    <property type="component" value="Chromosome 3"/>
</dbReference>
<proteinExistence type="predicted"/>
<feature type="chain" id="PRO_5017256604" description="Transmembrane protein" evidence="1">
    <location>
        <begin position="26"/>
        <end position="97"/>
    </location>
</feature>
<evidence type="ECO:0000313" key="3">
    <source>
        <dbReference type="Proteomes" id="UP000265566"/>
    </source>
</evidence>
<name>A0A396ILX6_MEDTR</name>
<evidence type="ECO:0000256" key="1">
    <source>
        <dbReference type="SAM" id="SignalP"/>
    </source>
</evidence>
<evidence type="ECO:0008006" key="4">
    <source>
        <dbReference type="Google" id="ProtNLM"/>
    </source>
</evidence>
<organism evidence="2 3">
    <name type="scientific">Medicago truncatula</name>
    <name type="common">Barrel medic</name>
    <name type="synonym">Medicago tribuloides</name>
    <dbReference type="NCBI Taxonomy" id="3880"/>
    <lineage>
        <taxon>Eukaryota</taxon>
        <taxon>Viridiplantae</taxon>
        <taxon>Streptophyta</taxon>
        <taxon>Embryophyta</taxon>
        <taxon>Tracheophyta</taxon>
        <taxon>Spermatophyta</taxon>
        <taxon>Magnoliopsida</taxon>
        <taxon>eudicotyledons</taxon>
        <taxon>Gunneridae</taxon>
        <taxon>Pentapetalae</taxon>
        <taxon>rosids</taxon>
        <taxon>fabids</taxon>
        <taxon>Fabales</taxon>
        <taxon>Fabaceae</taxon>
        <taxon>Papilionoideae</taxon>
        <taxon>50 kb inversion clade</taxon>
        <taxon>NPAAA clade</taxon>
        <taxon>Hologalegina</taxon>
        <taxon>IRL clade</taxon>
        <taxon>Trifolieae</taxon>
        <taxon>Medicago</taxon>
    </lineage>
</organism>
<dbReference type="Gramene" id="rna14575">
    <property type="protein sequence ID" value="RHN66562.1"/>
    <property type="gene ID" value="gene14575"/>
</dbReference>
<feature type="signal peptide" evidence="1">
    <location>
        <begin position="1"/>
        <end position="25"/>
    </location>
</feature>